<evidence type="ECO:0000313" key="9">
    <source>
        <dbReference type="Proteomes" id="UP000548423"/>
    </source>
</evidence>
<sequence>MSEDKNDRYLSNSLVRGLEILKMFNGEMPTLSLSEIANKLNVSRTTPYRILFTLQSLGYIRQDELTKRYELTPKVLELGFTYLNTMPLLDLARPYLEELRDETGLSTHLGILEGNEVAYIARVPGKGVSTVNVTVGSRLPAHATALGKVLLAFQKEEKLTAMLHGNELKKYTGKTKTQLLALENELREIKEKGYSTSDEEFENGIFSVAAPILNKQGHIIAAINVVAPVAVCKGDFITETVIPTLLRHADQLSSYSGYHQHS</sequence>
<dbReference type="InterPro" id="IPR005471">
    <property type="entry name" value="Tscrpt_reg_IclR_N"/>
</dbReference>
<reference evidence="9" key="2">
    <citation type="submission" date="2020-08" db="EMBL/GenBank/DDBJ databases">
        <title>The Agave Microbiome: Exploring the role of microbial communities in plant adaptations to desert environments.</title>
        <authorList>
            <person name="Partida-Martinez L.P."/>
        </authorList>
    </citation>
    <scope>NUCLEOTIDE SEQUENCE [LARGE SCALE GENOMIC DNA]</scope>
    <source>
        <strain evidence="9">AT2.8</strain>
    </source>
</reference>
<dbReference type="AlphaFoldDB" id="A0A852TRM1"/>
<dbReference type="SMART" id="SM00346">
    <property type="entry name" value="HTH_ICLR"/>
    <property type="match status" value="1"/>
</dbReference>
<dbReference type="InterPro" id="IPR050707">
    <property type="entry name" value="HTH_MetabolicPath_Reg"/>
</dbReference>
<evidence type="ECO:0000259" key="6">
    <source>
        <dbReference type="PROSITE" id="PS51077"/>
    </source>
</evidence>
<proteinExistence type="predicted"/>
<protein>
    <recommendedName>
        <fullName evidence="5">Glycerol operon regulatory protein</fullName>
    </recommendedName>
</protein>
<dbReference type="SUPFAM" id="SSF55781">
    <property type="entry name" value="GAF domain-like"/>
    <property type="match status" value="1"/>
</dbReference>
<keyword evidence="1" id="KW-0805">Transcription regulation</keyword>
<reference evidence="9" key="1">
    <citation type="submission" date="2020-07" db="EMBL/GenBank/DDBJ databases">
        <authorList>
            <person name="Partida-Martinez L."/>
            <person name="Huntemann M."/>
            <person name="Clum A."/>
            <person name="Wang J."/>
            <person name="Palaniappan K."/>
            <person name="Ritter S."/>
            <person name="Chen I.-M."/>
            <person name="Stamatis D."/>
            <person name="Reddy T."/>
            <person name="O'Malley R."/>
            <person name="Daum C."/>
            <person name="Shapiro N."/>
            <person name="Ivanova N."/>
            <person name="Kyrpides N."/>
            <person name="Woyke T."/>
        </authorList>
    </citation>
    <scope>NUCLEOTIDE SEQUENCE [LARGE SCALE GENOMIC DNA]</scope>
    <source>
        <strain evidence="9">AT2.8</strain>
    </source>
</reference>
<evidence type="ECO:0000259" key="7">
    <source>
        <dbReference type="PROSITE" id="PS51078"/>
    </source>
</evidence>
<dbReference type="Proteomes" id="UP000548423">
    <property type="component" value="Unassembled WGS sequence"/>
</dbReference>
<feature type="domain" description="IclR-ED" evidence="7">
    <location>
        <begin position="74"/>
        <end position="258"/>
    </location>
</feature>
<evidence type="ECO:0000256" key="4">
    <source>
        <dbReference type="ARBA" id="ARBA00058938"/>
    </source>
</evidence>
<comment type="caution">
    <text evidence="8">The sequence shown here is derived from an EMBL/GenBank/DDBJ whole genome shotgun (WGS) entry which is preliminary data.</text>
</comment>
<dbReference type="PROSITE" id="PS51077">
    <property type="entry name" value="HTH_ICLR"/>
    <property type="match status" value="1"/>
</dbReference>
<dbReference type="PROSITE" id="PS51078">
    <property type="entry name" value="ICLR_ED"/>
    <property type="match status" value="1"/>
</dbReference>
<evidence type="ECO:0000256" key="1">
    <source>
        <dbReference type="ARBA" id="ARBA00023015"/>
    </source>
</evidence>
<dbReference type="Pfam" id="PF09339">
    <property type="entry name" value="HTH_IclR"/>
    <property type="match status" value="1"/>
</dbReference>
<comment type="function">
    <text evidence="4">May be an activator protein for the gylABX operon.</text>
</comment>
<organism evidence="8 9">
    <name type="scientific">Neobacillus niacini</name>
    <dbReference type="NCBI Taxonomy" id="86668"/>
    <lineage>
        <taxon>Bacteria</taxon>
        <taxon>Bacillati</taxon>
        <taxon>Bacillota</taxon>
        <taxon>Bacilli</taxon>
        <taxon>Bacillales</taxon>
        <taxon>Bacillaceae</taxon>
        <taxon>Neobacillus</taxon>
    </lineage>
</organism>
<dbReference type="PANTHER" id="PTHR30136:SF34">
    <property type="entry name" value="TRANSCRIPTIONAL REGULATOR"/>
    <property type="match status" value="1"/>
</dbReference>
<keyword evidence="3" id="KW-0804">Transcription</keyword>
<dbReference type="InterPro" id="IPR014757">
    <property type="entry name" value="Tscrpt_reg_IclR_C"/>
</dbReference>
<name>A0A852TRM1_9BACI</name>
<dbReference type="SUPFAM" id="SSF46785">
    <property type="entry name" value="Winged helix' DNA-binding domain"/>
    <property type="match status" value="1"/>
</dbReference>
<dbReference type="PANTHER" id="PTHR30136">
    <property type="entry name" value="HELIX-TURN-HELIX TRANSCRIPTIONAL REGULATOR, ICLR FAMILY"/>
    <property type="match status" value="1"/>
</dbReference>
<dbReference type="GO" id="GO:0045892">
    <property type="term" value="P:negative regulation of DNA-templated transcription"/>
    <property type="evidence" value="ECO:0007669"/>
    <property type="project" value="TreeGrafter"/>
</dbReference>
<dbReference type="EMBL" id="JACCBX010000027">
    <property type="protein sequence ID" value="NYE09658.1"/>
    <property type="molecule type" value="Genomic_DNA"/>
</dbReference>
<dbReference type="GO" id="GO:0003700">
    <property type="term" value="F:DNA-binding transcription factor activity"/>
    <property type="evidence" value="ECO:0007669"/>
    <property type="project" value="TreeGrafter"/>
</dbReference>
<dbReference type="GO" id="GO:0003677">
    <property type="term" value="F:DNA binding"/>
    <property type="evidence" value="ECO:0007669"/>
    <property type="project" value="UniProtKB-KW"/>
</dbReference>
<dbReference type="InterPro" id="IPR036390">
    <property type="entry name" value="WH_DNA-bd_sf"/>
</dbReference>
<dbReference type="Gene3D" id="3.30.450.40">
    <property type="match status" value="1"/>
</dbReference>
<dbReference type="InterPro" id="IPR036388">
    <property type="entry name" value="WH-like_DNA-bd_sf"/>
</dbReference>
<dbReference type="FunFam" id="1.10.10.10:FF:000056">
    <property type="entry name" value="IclR family transcriptional regulator"/>
    <property type="match status" value="1"/>
</dbReference>
<keyword evidence="2" id="KW-0238">DNA-binding</keyword>
<feature type="domain" description="HTH iclR-type" evidence="6">
    <location>
        <begin position="11"/>
        <end position="73"/>
    </location>
</feature>
<dbReference type="Gene3D" id="1.10.10.10">
    <property type="entry name" value="Winged helix-like DNA-binding domain superfamily/Winged helix DNA-binding domain"/>
    <property type="match status" value="1"/>
</dbReference>
<evidence type="ECO:0000313" key="8">
    <source>
        <dbReference type="EMBL" id="NYE09658.1"/>
    </source>
</evidence>
<dbReference type="InterPro" id="IPR029016">
    <property type="entry name" value="GAF-like_dom_sf"/>
</dbReference>
<accession>A0A852TRM1</accession>
<evidence type="ECO:0000256" key="3">
    <source>
        <dbReference type="ARBA" id="ARBA00023163"/>
    </source>
</evidence>
<gene>
    <name evidence="8" type="ORF">F4694_006561</name>
</gene>
<evidence type="ECO:0000256" key="2">
    <source>
        <dbReference type="ARBA" id="ARBA00023125"/>
    </source>
</evidence>
<dbReference type="Pfam" id="PF01614">
    <property type="entry name" value="IclR_C"/>
    <property type="match status" value="1"/>
</dbReference>
<evidence type="ECO:0000256" key="5">
    <source>
        <dbReference type="ARBA" id="ARBA00070406"/>
    </source>
</evidence>